<evidence type="ECO:0000313" key="2">
    <source>
        <dbReference type="Proteomes" id="UP001176941"/>
    </source>
</evidence>
<organism evidence="1 2">
    <name type="scientific">Rangifer tarandus platyrhynchus</name>
    <name type="common">Svalbard reindeer</name>
    <dbReference type="NCBI Taxonomy" id="3082113"/>
    <lineage>
        <taxon>Eukaryota</taxon>
        <taxon>Metazoa</taxon>
        <taxon>Chordata</taxon>
        <taxon>Craniata</taxon>
        <taxon>Vertebrata</taxon>
        <taxon>Euteleostomi</taxon>
        <taxon>Mammalia</taxon>
        <taxon>Eutheria</taxon>
        <taxon>Laurasiatheria</taxon>
        <taxon>Artiodactyla</taxon>
        <taxon>Ruminantia</taxon>
        <taxon>Pecora</taxon>
        <taxon>Cervidae</taxon>
        <taxon>Odocoileinae</taxon>
        <taxon>Rangifer</taxon>
    </lineage>
</organism>
<evidence type="ECO:0008006" key="3">
    <source>
        <dbReference type="Google" id="ProtNLM"/>
    </source>
</evidence>
<gene>
    <name evidence="1" type="ORF">MRATA1EN1_LOCUS19231</name>
</gene>
<reference evidence="1" key="1">
    <citation type="submission" date="2023-04" db="EMBL/GenBank/DDBJ databases">
        <authorList>
            <consortium name="ELIXIR-Norway"/>
        </authorList>
    </citation>
    <scope>NUCLEOTIDE SEQUENCE [LARGE SCALE GENOMIC DNA]</scope>
</reference>
<accession>A0ABN8Z909</accession>
<dbReference type="EMBL" id="OX459939">
    <property type="protein sequence ID" value="CAI9170269.1"/>
    <property type="molecule type" value="Genomic_DNA"/>
</dbReference>
<evidence type="ECO:0000313" key="1">
    <source>
        <dbReference type="EMBL" id="CAI9170269.1"/>
    </source>
</evidence>
<protein>
    <recommendedName>
        <fullName evidence="3">Secreted protein</fullName>
    </recommendedName>
</protein>
<proteinExistence type="predicted"/>
<dbReference type="Proteomes" id="UP001176941">
    <property type="component" value="Chromosome 3"/>
</dbReference>
<name>A0ABN8Z909_RANTA</name>
<sequence length="99" mass="10826">MIFRGAAERRKVGLVIVFLRVFQAYSHSSSTFVLLPVIVFYSRIALADPSNRMLNSHVDLVPDLHGNASGASLLGSWLLPNPGAQRKHPWNRGGVSQAS</sequence>
<keyword evidence="2" id="KW-1185">Reference proteome</keyword>